<evidence type="ECO:0000313" key="2">
    <source>
        <dbReference type="EMBL" id="KTD06912.1"/>
    </source>
</evidence>
<protein>
    <submittedName>
        <fullName evidence="2">Uncharacterized protein</fullName>
    </submittedName>
</protein>
<organism evidence="2 3">
    <name type="scientific">Legionella jamestowniensis</name>
    <dbReference type="NCBI Taxonomy" id="455"/>
    <lineage>
        <taxon>Bacteria</taxon>
        <taxon>Pseudomonadati</taxon>
        <taxon>Pseudomonadota</taxon>
        <taxon>Gammaproteobacteria</taxon>
        <taxon>Legionellales</taxon>
        <taxon>Legionellaceae</taxon>
        <taxon>Legionella</taxon>
    </lineage>
</organism>
<keyword evidence="1" id="KW-0732">Signal</keyword>
<evidence type="ECO:0000256" key="1">
    <source>
        <dbReference type="SAM" id="SignalP"/>
    </source>
</evidence>
<feature type="signal peptide" evidence="1">
    <location>
        <begin position="1"/>
        <end position="17"/>
    </location>
</feature>
<name>A0A0W0UG63_9GAMM</name>
<comment type="caution">
    <text evidence="2">The sequence shown here is derived from an EMBL/GenBank/DDBJ whole genome shotgun (WGS) entry which is preliminary data.</text>
</comment>
<dbReference type="PATRIC" id="fig|455.5.peg.1172"/>
<gene>
    <name evidence="2" type="ORF">Ljam_1107</name>
</gene>
<proteinExistence type="predicted"/>
<dbReference type="RefSeq" id="WP_238583698.1">
    <property type="nucleotide sequence ID" value="NZ_CAAAJF010000012.1"/>
</dbReference>
<dbReference type="AlphaFoldDB" id="A0A0W0UG63"/>
<dbReference type="Proteomes" id="UP000054715">
    <property type="component" value="Unassembled WGS sequence"/>
</dbReference>
<reference evidence="2 3" key="1">
    <citation type="submission" date="2015-11" db="EMBL/GenBank/DDBJ databases">
        <title>Genomic analysis of 38 Legionella species identifies large and diverse effector repertoires.</title>
        <authorList>
            <person name="Burstein D."/>
            <person name="Amaro F."/>
            <person name="Zusman T."/>
            <person name="Lifshitz Z."/>
            <person name="Cohen O."/>
            <person name="Gilbert J.A."/>
            <person name="Pupko T."/>
            <person name="Shuman H.A."/>
            <person name="Segal G."/>
        </authorList>
    </citation>
    <scope>NUCLEOTIDE SEQUENCE [LARGE SCALE GENOMIC DNA]</scope>
    <source>
        <strain evidence="2 3">JA-26-G1-E2</strain>
    </source>
</reference>
<feature type="chain" id="PRO_5006914084" evidence="1">
    <location>
        <begin position="18"/>
        <end position="157"/>
    </location>
</feature>
<dbReference type="EMBL" id="LNYG01000013">
    <property type="protein sequence ID" value="KTD06912.1"/>
    <property type="molecule type" value="Genomic_DNA"/>
</dbReference>
<sequence>MNIIIPILMCFSAISYAASNTSLTMQGNSVNPNEQLLPSPFPVFVMDNYGVVNRPYPGTKPASLPTDNSYTGVPGCYIACYSHNKGVYPVSASIYVMGQIRVKGQYQGRICQPEGYVNKDISAASQFKQLCSEKIPSCNHIECWAGGDTGGWFGVQL</sequence>
<evidence type="ECO:0000313" key="3">
    <source>
        <dbReference type="Proteomes" id="UP000054715"/>
    </source>
</evidence>
<accession>A0A0W0UG63</accession>